<proteinExistence type="predicted"/>
<evidence type="ECO:0000256" key="1">
    <source>
        <dbReference type="SAM" id="Phobius"/>
    </source>
</evidence>
<dbReference type="AlphaFoldDB" id="S8CDL7"/>
<feature type="transmembrane region" description="Helical" evidence="1">
    <location>
        <begin position="136"/>
        <end position="156"/>
    </location>
</feature>
<dbReference type="EMBL" id="AUSU01004452">
    <property type="protein sequence ID" value="EPS65059.1"/>
    <property type="molecule type" value="Genomic_DNA"/>
</dbReference>
<keyword evidence="3" id="KW-1185">Reference proteome</keyword>
<name>S8CDL7_9LAMI</name>
<dbReference type="Proteomes" id="UP000015453">
    <property type="component" value="Unassembled WGS sequence"/>
</dbReference>
<sequence length="168" mass="18506">GRMMSKKILNVGEELFEEALPLQNGECAYQLQGLSPNMWYEVKISYPASIPSTFSLRLATDVSELGFNPGRKLLNTEKLIFKTDGLFSPAEERGIYVVVSVKPEGVVAIPGAREREYVVFNIVCDEVFLGIPRKSCLVVVLVVICLVSAFVLPSFLPVSLLPENGNQP</sequence>
<feature type="non-terminal residue" evidence="2">
    <location>
        <position position="1"/>
    </location>
</feature>
<dbReference type="PANTHER" id="PTHR35465:SF1">
    <property type="entry name" value="PHOSPHATIDYLINOSITOL-GLYCAN BIOSYNTHESIS CLASS X PROTEIN"/>
    <property type="match status" value="1"/>
</dbReference>
<accession>S8CDL7</accession>
<keyword evidence="1" id="KW-0472">Membrane</keyword>
<dbReference type="OrthoDB" id="3360032at2759"/>
<gene>
    <name evidence="2" type="ORF">M569_09723</name>
</gene>
<dbReference type="PANTHER" id="PTHR35465">
    <property type="entry name" value="CAVEOLIN-1 PROTEIN"/>
    <property type="match status" value="1"/>
</dbReference>
<keyword evidence="1" id="KW-1133">Transmembrane helix</keyword>
<feature type="non-terminal residue" evidence="2">
    <location>
        <position position="168"/>
    </location>
</feature>
<reference evidence="2 3" key="1">
    <citation type="journal article" date="2013" name="BMC Genomics">
        <title>The miniature genome of a carnivorous plant Genlisea aurea contains a low number of genes and short non-coding sequences.</title>
        <authorList>
            <person name="Leushkin E.V."/>
            <person name="Sutormin R.A."/>
            <person name="Nabieva E.R."/>
            <person name="Penin A.A."/>
            <person name="Kondrashov A.S."/>
            <person name="Logacheva M.D."/>
        </authorList>
    </citation>
    <scope>NUCLEOTIDE SEQUENCE [LARGE SCALE GENOMIC DNA]</scope>
</reference>
<keyword evidence="1" id="KW-0812">Transmembrane</keyword>
<comment type="caution">
    <text evidence="2">The sequence shown here is derived from an EMBL/GenBank/DDBJ whole genome shotgun (WGS) entry which is preliminary data.</text>
</comment>
<organism evidence="2 3">
    <name type="scientific">Genlisea aurea</name>
    <dbReference type="NCBI Taxonomy" id="192259"/>
    <lineage>
        <taxon>Eukaryota</taxon>
        <taxon>Viridiplantae</taxon>
        <taxon>Streptophyta</taxon>
        <taxon>Embryophyta</taxon>
        <taxon>Tracheophyta</taxon>
        <taxon>Spermatophyta</taxon>
        <taxon>Magnoliopsida</taxon>
        <taxon>eudicotyledons</taxon>
        <taxon>Gunneridae</taxon>
        <taxon>Pentapetalae</taxon>
        <taxon>asterids</taxon>
        <taxon>lamiids</taxon>
        <taxon>Lamiales</taxon>
        <taxon>Lentibulariaceae</taxon>
        <taxon>Genlisea</taxon>
    </lineage>
</organism>
<evidence type="ECO:0000313" key="2">
    <source>
        <dbReference type="EMBL" id="EPS65059.1"/>
    </source>
</evidence>
<protein>
    <submittedName>
        <fullName evidence="2">Uncharacterized protein</fullName>
    </submittedName>
</protein>
<evidence type="ECO:0000313" key="3">
    <source>
        <dbReference type="Proteomes" id="UP000015453"/>
    </source>
</evidence>